<comment type="caution">
    <text evidence="4">The sequence shown here is derived from an EMBL/GenBank/DDBJ whole genome shotgun (WGS) entry which is preliminary data.</text>
</comment>
<sequence length="587" mass="63806">MDKQKKKSKNTIKALFAFLAILILVLVGATVYFYLTGEGDFFDTGEEETVTCACYYIDPEVTTTCGDTKRGFKFNTSEGLLGECSTSCPTTELSTDMLYSNSDQDDYLTCSLTFVENTQCSSMEVKTEDGLIVTGKISPDVPIVVTATFDSADYSNHKFLINNVPTEPDSVNETTASISISDYEDASTLLIVAQAENNVGDTVGSEILCKRLIEITTTAEAGVSNLAMDTYTASDGLTKIKSTVIKAGGLDQEAESRLEFSFEEQTLTMNNGFEVNSTSGEINIDELDLYDSNNFSGSSFEVLNNYTGEIEVTVEVFQNDTSLGTATTTITIEEPVDTGEDPGADDEDTDDPPIDEEPATESAFSVTKTSSMSCVERVSPDNRTEFTLTITNNGENTDTIESVKDKLPLGFSYIAESSTLDGNAISDSIFVTTTQVGDSQEIVWEPENSWSIPASGSITIAFEASIGENALSGENLNEVIVTPTELPAEPSTLRASSTIIVAQDCDNIDLDDTPQTGIFDTTLGRIVAGLFITLIGVIIYKSNQGTQLANMIIHSGPYRDAEMASYKVFKPKKYFEEKILERRERER</sequence>
<keyword evidence="2" id="KW-0472">Membrane</keyword>
<protein>
    <recommendedName>
        <fullName evidence="3">DUF11 domain-containing protein</fullName>
    </recommendedName>
</protein>
<reference evidence="5" key="1">
    <citation type="journal article" date="2015" name="MBio">
        <title>Genome-Resolved Metagenomic Analysis Reveals Roles for Candidate Phyla and Other Microbial Community Members in Biogeochemical Transformations in Oil Reservoirs.</title>
        <authorList>
            <person name="Hu P."/>
            <person name="Tom L."/>
            <person name="Singh A."/>
            <person name="Thomas B.C."/>
            <person name="Baker B.J."/>
            <person name="Piceno Y.M."/>
            <person name="Andersen G.L."/>
            <person name="Banfield J.F."/>
        </authorList>
    </citation>
    <scope>NUCLEOTIDE SEQUENCE [LARGE SCALE GENOMIC DNA]</scope>
</reference>
<dbReference type="Pfam" id="PF01345">
    <property type="entry name" value="DUF11"/>
    <property type="match status" value="1"/>
</dbReference>
<dbReference type="NCBIfam" id="TIGR01451">
    <property type="entry name" value="B_ant_repeat"/>
    <property type="match status" value="1"/>
</dbReference>
<evidence type="ECO:0000256" key="1">
    <source>
        <dbReference type="SAM" id="MobiDB-lite"/>
    </source>
</evidence>
<evidence type="ECO:0000259" key="3">
    <source>
        <dbReference type="Pfam" id="PF01345"/>
    </source>
</evidence>
<organism evidence="4 5">
    <name type="scientific">candidate division WS6 bacterium 34_10</name>
    <dbReference type="NCBI Taxonomy" id="1641389"/>
    <lineage>
        <taxon>Bacteria</taxon>
        <taxon>Candidatus Dojkabacteria</taxon>
    </lineage>
</organism>
<feature type="compositionally biased region" description="Acidic residues" evidence="1">
    <location>
        <begin position="334"/>
        <end position="359"/>
    </location>
</feature>
<dbReference type="EMBL" id="LGGO01000070">
    <property type="protein sequence ID" value="KUK77069.1"/>
    <property type="molecule type" value="Genomic_DNA"/>
</dbReference>
<proteinExistence type="predicted"/>
<evidence type="ECO:0000256" key="2">
    <source>
        <dbReference type="SAM" id="Phobius"/>
    </source>
</evidence>
<feature type="domain" description="DUF11" evidence="3">
    <location>
        <begin position="366"/>
        <end position="442"/>
    </location>
</feature>
<keyword evidence="2" id="KW-0812">Transmembrane</keyword>
<keyword evidence="2" id="KW-1133">Transmembrane helix</keyword>
<dbReference type="InterPro" id="IPR001434">
    <property type="entry name" value="OmcB-like_DUF11"/>
</dbReference>
<feature type="region of interest" description="Disordered" evidence="1">
    <location>
        <begin position="334"/>
        <end position="367"/>
    </location>
</feature>
<evidence type="ECO:0000313" key="5">
    <source>
        <dbReference type="Proteomes" id="UP000053904"/>
    </source>
</evidence>
<accession>A0A101HI18</accession>
<dbReference type="PATRIC" id="fig|1641389.3.peg.663"/>
<dbReference type="AlphaFoldDB" id="A0A101HI18"/>
<name>A0A101HI18_9BACT</name>
<evidence type="ECO:0000313" key="4">
    <source>
        <dbReference type="EMBL" id="KUK77069.1"/>
    </source>
</evidence>
<gene>
    <name evidence="4" type="ORF">XD93_0557</name>
</gene>
<dbReference type="InterPro" id="IPR047589">
    <property type="entry name" value="DUF11_rpt"/>
</dbReference>
<feature type="transmembrane region" description="Helical" evidence="2">
    <location>
        <begin position="12"/>
        <end position="35"/>
    </location>
</feature>
<dbReference type="Proteomes" id="UP000053904">
    <property type="component" value="Unassembled WGS sequence"/>
</dbReference>